<feature type="transmembrane region" description="Helical" evidence="1">
    <location>
        <begin position="6"/>
        <end position="26"/>
    </location>
</feature>
<dbReference type="OrthoDB" id="10037790at2759"/>
<accession>A0A9P0FDV2</accession>
<dbReference type="GO" id="GO:0005743">
    <property type="term" value="C:mitochondrial inner membrane"/>
    <property type="evidence" value="ECO:0007669"/>
    <property type="project" value="TreeGrafter"/>
</dbReference>
<dbReference type="AlphaFoldDB" id="A0A9P0FDV2"/>
<dbReference type="Gene3D" id="3.10.450.320">
    <property type="entry name" value="Mitochondrial import inner membrane translocase subunit Tim21"/>
    <property type="match status" value="1"/>
</dbReference>
<reference evidence="2" key="1">
    <citation type="submission" date="2021-12" db="EMBL/GenBank/DDBJ databases">
        <authorList>
            <person name="King R."/>
        </authorList>
    </citation>
    <scope>NUCLEOTIDE SEQUENCE</scope>
</reference>
<evidence type="ECO:0000313" key="3">
    <source>
        <dbReference type="Proteomes" id="UP001154078"/>
    </source>
</evidence>
<dbReference type="InterPro" id="IPR038552">
    <property type="entry name" value="Tim21_IMS_sf"/>
</dbReference>
<dbReference type="InterPro" id="IPR014807">
    <property type="entry name" value="Coa1"/>
</dbReference>
<keyword evidence="1" id="KW-0472">Membrane</keyword>
<dbReference type="Pfam" id="PF08695">
    <property type="entry name" value="Coa1"/>
    <property type="match status" value="1"/>
</dbReference>
<dbReference type="Proteomes" id="UP001154078">
    <property type="component" value="Chromosome 2"/>
</dbReference>
<dbReference type="PANTHER" id="PTHR47148">
    <property type="entry name" value="CYTOCHROME C OXIDASE ASSEMBLY FACTOR 1 HOMOLOG"/>
    <property type="match status" value="1"/>
</dbReference>
<evidence type="ECO:0000313" key="2">
    <source>
        <dbReference type="EMBL" id="CAH0552136.1"/>
    </source>
</evidence>
<keyword evidence="3" id="KW-1185">Reference proteome</keyword>
<evidence type="ECO:0000256" key="1">
    <source>
        <dbReference type="SAM" id="Phobius"/>
    </source>
</evidence>
<sequence length="130" mass="14761">MTISNMTLVKIAAIGGMATVTMGLALRFQTNNKIKESPFCKEALKEVRSHKAAVHLLGEPIKDRMIRVDERAKNYVIDNSGKYEIPLSGSKRKGVLHLWLNRNDDKSDWDIQRMELGVDNQPDKRLILKS</sequence>
<keyword evidence="1" id="KW-1133">Transmembrane helix</keyword>
<keyword evidence="1" id="KW-0812">Transmembrane</keyword>
<name>A0A9P0FDV2_BRAAE</name>
<organism evidence="2 3">
    <name type="scientific">Brassicogethes aeneus</name>
    <name type="common">Rape pollen beetle</name>
    <name type="synonym">Meligethes aeneus</name>
    <dbReference type="NCBI Taxonomy" id="1431903"/>
    <lineage>
        <taxon>Eukaryota</taxon>
        <taxon>Metazoa</taxon>
        <taxon>Ecdysozoa</taxon>
        <taxon>Arthropoda</taxon>
        <taxon>Hexapoda</taxon>
        <taxon>Insecta</taxon>
        <taxon>Pterygota</taxon>
        <taxon>Neoptera</taxon>
        <taxon>Endopterygota</taxon>
        <taxon>Coleoptera</taxon>
        <taxon>Polyphaga</taxon>
        <taxon>Cucujiformia</taxon>
        <taxon>Nitidulidae</taxon>
        <taxon>Meligethinae</taxon>
        <taxon>Brassicogethes</taxon>
    </lineage>
</organism>
<dbReference type="EMBL" id="OV121133">
    <property type="protein sequence ID" value="CAH0552136.1"/>
    <property type="molecule type" value="Genomic_DNA"/>
</dbReference>
<protein>
    <submittedName>
        <fullName evidence="2">Uncharacterized protein</fullName>
    </submittedName>
</protein>
<dbReference type="GO" id="GO:0032981">
    <property type="term" value="P:mitochondrial respiratory chain complex I assembly"/>
    <property type="evidence" value="ECO:0007669"/>
    <property type="project" value="TreeGrafter"/>
</dbReference>
<gene>
    <name evidence="2" type="ORF">MELIAE_LOCUS4582</name>
</gene>
<dbReference type="GO" id="GO:0033617">
    <property type="term" value="P:mitochondrial respiratory chain complex IV assembly"/>
    <property type="evidence" value="ECO:0007669"/>
    <property type="project" value="TreeGrafter"/>
</dbReference>
<dbReference type="PANTHER" id="PTHR47148:SF1">
    <property type="entry name" value="CYTOCHROME C OXIDASE ASSEMBLY FACTOR 1 HOMOLOG"/>
    <property type="match status" value="1"/>
</dbReference>
<proteinExistence type="predicted"/>